<keyword evidence="1" id="KW-1133">Transmembrane helix</keyword>
<feature type="transmembrane region" description="Helical" evidence="1">
    <location>
        <begin position="168"/>
        <end position="190"/>
    </location>
</feature>
<organism evidence="2 3">
    <name type="scientific">Actinocorallia longicatena</name>
    <dbReference type="NCBI Taxonomy" id="111803"/>
    <lineage>
        <taxon>Bacteria</taxon>
        <taxon>Bacillati</taxon>
        <taxon>Actinomycetota</taxon>
        <taxon>Actinomycetes</taxon>
        <taxon>Streptosporangiales</taxon>
        <taxon>Thermomonosporaceae</taxon>
        <taxon>Actinocorallia</taxon>
    </lineage>
</organism>
<gene>
    <name evidence="2" type="ORF">GCM10010468_41230</name>
</gene>
<reference evidence="3" key="1">
    <citation type="journal article" date="2019" name="Int. J. Syst. Evol. Microbiol.">
        <title>The Global Catalogue of Microorganisms (GCM) 10K type strain sequencing project: providing services to taxonomists for standard genome sequencing and annotation.</title>
        <authorList>
            <consortium name="The Broad Institute Genomics Platform"/>
            <consortium name="The Broad Institute Genome Sequencing Center for Infectious Disease"/>
            <person name="Wu L."/>
            <person name="Ma J."/>
        </authorList>
    </citation>
    <scope>NUCLEOTIDE SEQUENCE [LARGE SCALE GENOMIC DNA]</scope>
    <source>
        <strain evidence="3">JCM 9377</strain>
    </source>
</reference>
<dbReference type="InterPro" id="IPR011701">
    <property type="entry name" value="MFS"/>
</dbReference>
<dbReference type="InterPro" id="IPR036259">
    <property type="entry name" value="MFS_trans_sf"/>
</dbReference>
<evidence type="ECO:0000313" key="2">
    <source>
        <dbReference type="EMBL" id="GAA3218025.1"/>
    </source>
</evidence>
<proteinExistence type="predicted"/>
<name>A0ABP6QBS9_9ACTN</name>
<comment type="caution">
    <text evidence="2">The sequence shown here is derived from an EMBL/GenBank/DDBJ whole genome shotgun (WGS) entry which is preliminary data.</text>
</comment>
<protein>
    <submittedName>
        <fullName evidence="2">MFS transporter</fullName>
    </submittedName>
</protein>
<feature type="transmembrane region" description="Helical" evidence="1">
    <location>
        <begin position="251"/>
        <end position="269"/>
    </location>
</feature>
<feature type="transmembrane region" description="Helical" evidence="1">
    <location>
        <begin position="281"/>
        <end position="298"/>
    </location>
</feature>
<feature type="transmembrane region" description="Helical" evidence="1">
    <location>
        <begin position="79"/>
        <end position="98"/>
    </location>
</feature>
<feature type="transmembrane region" description="Helical" evidence="1">
    <location>
        <begin position="338"/>
        <end position="361"/>
    </location>
</feature>
<keyword evidence="1" id="KW-0812">Transmembrane</keyword>
<dbReference type="Pfam" id="PF07690">
    <property type="entry name" value="MFS_1"/>
    <property type="match status" value="2"/>
</dbReference>
<dbReference type="RefSeq" id="WP_344830680.1">
    <property type="nucleotide sequence ID" value="NZ_BAAAUV010000009.1"/>
</dbReference>
<keyword evidence="3" id="KW-1185">Reference proteome</keyword>
<feature type="transmembrane region" description="Helical" evidence="1">
    <location>
        <begin position="211"/>
        <end position="231"/>
    </location>
</feature>
<dbReference type="SUPFAM" id="SSF103473">
    <property type="entry name" value="MFS general substrate transporter"/>
    <property type="match status" value="1"/>
</dbReference>
<dbReference type="Proteomes" id="UP001501237">
    <property type="component" value="Unassembled WGS sequence"/>
</dbReference>
<feature type="transmembrane region" description="Helical" evidence="1">
    <location>
        <begin position="367"/>
        <end position="387"/>
    </location>
</feature>
<accession>A0ABP6QBS9</accession>
<feature type="transmembrane region" description="Helical" evidence="1">
    <location>
        <begin position="16"/>
        <end position="39"/>
    </location>
</feature>
<sequence>MANPYRALFAVPGARAFIPASFVGRMSMSMLGIGIVLMVTGTGRSYGLAGAVSATCALSWAAFSPFTSRLVDRHGQGRVLVPMVTANAFMIVALIMCAELGAPDWTLFPAAALAGITSPNLSAMIRARWSHLLAGGGPPLHSAYSLESVLDEVVFVCGPMLVSVLATVIYPAAGVLAAGLFTLVGCLALAGQRASEPPARPREQGGGRSVLRLRGMPVVITVFLMLGMVFGSADVGAIAFADEQGRKALSGAVLACFALGSGTAGLWYGTRHWKRSLSARFRIGLGLLTAGLLPLGLIGSLPLLMVMIFFAGLAISPTIIPAYGLVEAMTPERQLTEGLGWSGAAIGVGVALGSSIGGQLIDLSGASASFTFAFAAGLAAVLAGLLGGSRFDNKIKHEFSS</sequence>
<dbReference type="Gene3D" id="1.20.1250.20">
    <property type="entry name" value="MFS general substrate transporter like domains"/>
    <property type="match status" value="2"/>
</dbReference>
<feature type="transmembrane region" description="Helical" evidence="1">
    <location>
        <begin position="304"/>
        <end position="326"/>
    </location>
</feature>
<evidence type="ECO:0000313" key="3">
    <source>
        <dbReference type="Proteomes" id="UP001501237"/>
    </source>
</evidence>
<dbReference type="EMBL" id="BAAAUV010000009">
    <property type="protein sequence ID" value="GAA3218025.1"/>
    <property type="molecule type" value="Genomic_DNA"/>
</dbReference>
<dbReference type="PANTHER" id="PTHR23542">
    <property type="match status" value="1"/>
</dbReference>
<evidence type="ECO:0000256" key="1">
    <source>
        <dbReference type="SAM" id="Phobius"/>
    </source>
</evidence>
<dbReference type="PANTHER" id="PTHR23542:SF1">
    <property type="entry name" value="MAJOR FACILITATOR SUPERFAMILY (MFS) PROFILE DOMAIN-CONTAINING PROTEIN"/>
    <property type="match status" value="1"/>
</dbReference>
<feature type="transmembrane region" description="Helical" evidence="1">
    <location>
        <begin position="46"/>
        <end position="67"/>
    </location>
</feature>
<keyword evidence="1" id="KW-0472">Membrane</keyword>